<comment type="caution">
    <text evidence="1">The sequence shown here is derived from an EMBL/GenBank/DDBJ whole genome shotgun (WGS) entry which is preliminary data.</text>
</comment>
<dbReference type="EMBL" id="CM023483">
    <property type="protein sequence ID" value="KAH6936532.1"/>
    <property type="molecule type" value="Genomic_DNA"/>
</dbReference>
<name>A0ACB7STT4_HYAAI</name>
<keyword evidence="2" id="KW-1185">Reference proteome</keyword>
<organism evidence="1 2">
    <name type="scientific">Hyalomma asiaticum</name>
    <name type="common">Tick</name>
    <dbReference type="NCBI Taxonomy" id="266040"/>
    <lineage>
        <taxon>Eukaryota</taxon>
        <taxon>Metazoa</taxon>
        <taxon>Ecdysozoa</taxon>
        <taxon>Arthropoda</taxon>
        <taxon>Chelicerata</taxon>
        <taxon>Arachnida</taxon>
        <taxon>Acari</taxon>
        <taxon>Parasitiformes</taxon>
        <taxon>Ixodida</taxon>
        <taxon>Ixodoidea</taxon>
        <taxon>Ixodidae</taxon>
        <taxon>Hyalomminae</taxon>
        <taxon>Hyalomma</taxon>
    </lineage>
</organism>
<proteinExistence type="predicted"/>
<sequence>MGKRRYGAGDCCAKRSDDHAFLTDICSNCGARVRDSLELLGRPDQVTYGSSSSWKNREVSKAPSVFRSTGSQQRRSECSAFAEERRAAGGNPLRGRTRRRAPAGVKKPGAKNNHVIGPGKATRTLHQQRRQGLMTRAARQLRRRRGSKRHRLKRSLKRPGNSERALHFRFLNRPRKFRSSCGRIELLPGSAPQQQMSPRRPIGQKANPKAIPAVAMTGGTCRCSAVDERGLRFHRSSPRPALGTVQ</sequence>
<gene>
    <name evidence="1" type="ORF">HPB50_018931</name>
</gene>
<dbReference type="Proteomes" id="UP000821845">
    <property type="component" value="Chromosome 3"/>
</dbReference>
<accession>A0ACB7STT4</accession>
<reference evidence="1" key="1">
    <citation type="submission" date="2020-05" db="EMBL/GenBank/DDBJ databases">
        <title>Large-scale comparative analyses of tick genomes elucidate their genetic diversity and vector capacities.</title>
        <authorList>
            <person name="Jia N."/>
            <person name="Wang J."/>
            <person name="Shi W."/>
            <person name="Du L."/>
            <person name="Sun Y."/>
            <person name="Zhan W."/>
            <person name="Jiang J."/>
            <person name="Wang Q."/>
            <person name="Zhang B."/>
            <person name="Ji P."/>
            <person name="Sakyi L.B."/>
            <person name="Cui X."/>
            <person name="Yuan T."/>
            <person name="Jiang B."/>
            <person name="Yang W."/>
            <person name="Lam T.T.-Y."/>
            <person name="Chang Q."/>
            <person name="Ding S."/>
            <person name="Wang X."/>
            <person name="Zhu J."/>
            <person name="Ruan X."/>
            <person name="Zhao L."/>
            <person name="Wei J."/>
            <person name="Que T."/>
            <person name="Du C."/>
            <person name="Cheng J."/>
            <person name="Dai P."/>
            <person name="Han X."/>
            <person name="Huang E."/>
            <person name="Gao Y."/>
            <person name="Liu J."/>
            <person name="Shao H."/>
            <person name="Ye R."/>
            <person name="Li L."/>
            <person name="Wei W."/>
            <person name="Wang X."/>
            <person name="Wang C."/>
            <person name="Yang T."/>
            <person name="Huo Q."/>
            <person name="Li W."/>
            <person name="Guo W."/>
            <person name="Chen H."/>
            <person name="Zhou L."/>
            <person name="Ni X."/>
            <person name="Tian J."/>
            <person name="Zhou Y."/>
            <person name="Sheng Y."/>
            <person name="Liu T."/>
            <person name="Pan Y."/>
            <person name="Xia L."/>
            <person name="Li J."/>
            <person name="Zhao F."/>
            <person name="Cao W."/>
        </authorList>
    </citation>
    <scope>NUCLEOTIDE SEQUENCE</scope>
    <source>
        <strain evidence="1">Hyas-2018</strain>
    </source>
</reference>
<evidence type="ECO:0000313" key="2">
    <source>
        <dbReference type="Proteomes" id="UP000821845"/>
    </source>
</evidence>
<evidence type="ECO:0000313" key="1">
    <source>
        <dbReference type="EMBL" id="KAH6936532.1"/>
    </source>
</evidence>
<protein>
    <submittedName>
        <fullName evidence="1">Uncharacterized protein</fullName>
    </submittedName>
</protein>